<proteinExistence type="predicted"/>
<dbReference type="EMBL" id="JATAAI010000026">
    <property type="protein sequence ID" value="KAK1737263.1"/>
    <property type="molecule type" value="Genomic_DNA"/>
</dbReference>
<feature type="region of interest" description="Disordered" evidence="1">
    <location>
        <begin position="241"/>
        <end position="264"/>
    </location>
</feature>
<protein>
    <submittedName>
        <fullName evidence="2">Uncharacterized protein</fullName>
    </submittedName>
</protein>
<dbReference type="Proteomes" id="UP001224775">
    <property type="component" value="Unassembled WGS sequence"/>
</dbReference>
<organism evidence="2 3">
    <name type="scientific">Skeletonema marinoi</name>
    <dbReference type="NCBI Taxonomy" id="267567"/>
    <lineage>
        <taxon>Eukaryota</taxon>
        <taxon>Sar</taxon>
        <taxon>Stramenopiles</taxon>
        <taxon>Ochrophyta</taxon>
        <taxon>Bacillariophyta</taxon>
        <taxon>Coscinodiscophyceae</taxon>
        <taxon>Thalassiosirophycidae</taxon>
        <taxon>Thalassiosirales</taxon>
        <taxon>Skeletonemataceae</taxon>
        <taxon>Skeletonema</taxon>
        <taxon>Skeletonema marinoi-dohrnii complex</taxon>
    </lineage>
</organism>
<keyword evidence="3" id="KW-1185">Reference proteome</keyword>
<evidence type="ECO:0000313" key="2">
    <source>
        <dbReference type="EMBL" id="KAK1737263.1"/>
    </source>
</evidence>
<sequence length="299" mass="33722">MNSQTLQYFNGLQQETQKFQNESRTYDRQRRIEEENLKNIRLTQLQLEEKLRNISNELGQEIRTKKIEEEKHVRLRQAMASDHQAIIQITSELQGLEADETAEKTKFVKEMESGLDEIDFLLHQRENERLIRLLEGETVKSLVDTKLAAVMSEIGVGGGSSADEMNNAAWTEISANVKEGLNDILDAEERVSVALKERKELEHLVVGLRQKFAAENQNLGQMEIGGLEAKWEQKFTDESNDIMMDDSEGGEQGTSTSTSNPVNSAGSAVHMELFYDEQEPSYGGPVHDANGRNNVGYAC</sequence>
<reference evidence="2" key="1">
    <citation type="submission" date="2023-06" db="EMBL/GenBank/DDBJ databases">
        <title>Survivors Of The Sea: Transcriptome response of Skeletonema marinoi to long-term dormancy.</title>
        <authorList>
            <person name="Pinder M.I.M."/>
            <person name="Kourtchenko O."/>
            <person name="Robertson E.K."/>
            <person name="Larsson T."/>
            <person name="Maumus F."/>
            <person name="Osuna-Cruz C.M."/>
            <person name="Vancaester E."/>
            <person name="Stenow R."/>
            <person name="Vandepoele K."/>
            <person name="Ploug H."/>
            <person name="Bruchert V."/>
            <person name="Godhe A."/>
            <person name="Topel M."/>
        </authorList>
    </citation>
    <scope>NUCLEOTIDE SEQUENCE</scope>
    <source>
        <strain evidence="2">R05AC</strain>
    </source>
</reference>
<evidence type="ECO:0000313" key="3">
    <source>
        <dbReference type="Proteomes" id="UP001224775"/>
    </source>
</evidence>
<dbReference type="AlphaFoldDB" id="A0AAD9D952"/>
<comment type="caution">
    <text evidence="2">The sequence shown here is derived from an EMBL/GenBank/DDBJ whole genome shotgun (WGS) entry which is preliminary data.</text>
</comment>
<name>A0AAD9D952_9STRA</name>
<evidence type="ECO:0000256" key="1">
    <source>
        <dbReference type="SAM" id="MobiDB-lite"/>
    </source>
</evidence>
<gene>
    <name evidence="2" type="ORF">QTG54_012130</name>
</gene>
<feature type="compositionally biased region" description="Polar residues" evidence="1">
    <location>
        <begin position="253"/>
        <end position="264"/>
    </location>
</feature>
<accession>A0AAD9D952</accession>